<organism evidence="6 7">
    <name type="scientific">Candidula unifasciata</name>
    <dbReference type="NCBI Taxonomy" id="100452"/>
    <lineage>
        <taxon>Eukaryota</taxon>
        <taxon>Metazoa</taxon>
        <taxon>Spiralia</taxon>
        <taxon>Lophotrochozoa</taxon>
        <taxon>Mollusca</taxon>
        <taxon>Gastropoda</taxon>
        <taxon>Heterobranchia</taxon>
        <taxon>Euthyneura</taxon>
        <taxon>Panpulmonata</taxon>
        <taxon>Eupulmonata</taxon>
        <taxon>Stylommatophora</taxon>
        <taxon>Helicina</taxon>
        <taxon>Helicoidea</taxon>
        <taxon>Geomitridae</taxon>
        <taxon>Candidula</taxon>
    </lineage>
</organism>
<evidence type="ECO:0000256" key="3">
    <source>
        <dbReference type="ARBA" id="ARBA00023128"/>
    </source>
</evidence>
<evidence type="ECO:0000256" key="4">
    <source>
        <dbReference type="ARBA" id="ARBA00023186"/>
    </source>
</evidence>
<protein>
    <recommendedName>
        <fullName evidence="5">NADH:ubiquinone oxidoreductase intermediate-associated protein 30 domain-containing protein</fullName>
    </recommendedName>
</protein>
<evidence type="ECO:0000313" key="6">
    <source>
        <dbReference type="EMBL" id="CAG5127123.1"/>
    </source>
</evidence>
<evidence type="ECO:0000259" key="5">
    <source>
        <dbReference type="Pfam" id="PF08547"/>
    </source>
</evidence>
<dbReference type="GO" id="GO:0032981">
    <property type="term" value="P:mitochondrial respiratory chain complex I assembly"/>
    <property type="evidence" value="ECO:0007669"/>
    <property type="project" value="TreeGrafter"/>
</dbReference>
<evidence type="ECO:0000256" key="1">
    <source>
        <dbReference type="ARBA" id="ARBA00004173"/>
    </source>
</evidence>
<proteinExistence type="inferred from homology"/>
<accession>A0A8S3ZCP1</accession>
<dbReference type="OrthoDB" id="42561at2759"/>
<dbReference type="PANTHER" id="PTHR13194:SF18">
    <property type="entry name" value="COMPLEX I INTERMEDIATE-ASSOCIATED PROTEIN 30, MITOCHONDRIAL"/>
    <property type="match status" value="1"/>
</dbReference>
<comment type="similarity">
    <text evidence="2">Belongs to the CIA30 family.</text>
</comment>
<reference evidence="6" key="1">
    <citation type="submission" date="2021-04" db="EMBL/GenBank/DDBJ databases">
        <authorList>
            <consortium name="Molecular Ecology Group"/>
        </authorList>
    </citation>
    <scope>NUCLEOTIDE SEQUENCE</scope>
</reference>
<dbReference type="Proteomes" id="UP000678393">
    <property type="component" value="Unassembled WGS sequence"/>
</dbReference>
<dbReference type="GO" id="GO:0006120">
    <property type="term" value="P:mitochondrial electron transport, NADH to ubiquinone"/>
    <property type="evidence" value="ECO:0007669"/>
    <property type="project" value="TreeGrafter"/>
</dbReference>
<comment type="caution">
    <text evidence="6">The sequence shown here is derived from an EMBL/GenBank/DDBJ whole genome shotgun (WGS) entry which is preliminary data.</text>
</comment>
<sequence length="300" mass="34649">MASGNLCRKLPLSAGRSLTFLKPKHKILHEQRATAFSLWENNKKGTDEIISKPPLVHRINQFVKTFVPETKKYIEEKKLGLSTGVMLEAEHGNYQVVFRFDTQEIVSSWIVSTDKDNNQGQSTADFVLTQNRTGLFRGNLCTEVPKDGKTKYAGFANITCPPPMKSYSRETHWDWSLFNCFLVKLRGDGRHYNIILGCDFEYDIMWLNRWSYPLFTHGGPYWQVAKIPFSKFYLSYRGRIQDKQEPVPMNIINSFGITLADKVDGPFCLEIDSVAVMYDINLSAKFAYELYHDRHYLTQT</sequence>
<dbReference type="AlphaFoldDB" id="A0A8S3ZCP1"/>
<dbReference type="GO" id="GO:0051082">
    <property type="term" value="F:unfolded protein binding"/>
    <property type="evidence" value="ECO:0007669"/>
    <property type="project" value="TreeGrafter"/>
</dbReference>
<keyword evidence="4" id="KW-0143">Chaperone</keyword>
<feature type="domain" description="NADH:ubiquinone oxidoreductase intermediate-associated protein 30" evidence="5">
    <location>
        <begin position="98"/>
        <end position="271"/>
    </location>
</feature>
<dbReference type="InterPro" id="IPR013857">
    <property type="entry name" value="NADH-UbQ_OxRdtase-assoc_prot30"/>
</dbReference>
<keyword evidence="3" id="KW-0496">Mitochondrion</keyword>
<dbReference type="Pfam" id="PF08547">
    <property type="entry name" value="CIA30"/>
    <property type="match status" value="1"/>
</dbReference>
<dbReference type="InterPro" id="IPR039131">
    <property type="entry name" value="NDUFAF1"/>
</dbReference>
<evidence type="ECO:0000313" key="7">
    <source>
        <dbReference type="Proteomes" id="UP000678393"/>
    </source>
</evidence>
<keyword evidence="7" id="KW-1185">Reference proteome</keyword>
<gene>
    <name evidence="6" type="ORF">CUNI_LOCUS12681</name>
</gene>
<dbReference type="PANTHER" id="PTHR13194">
    <property type="entry name" value="COMPLEX I INTERMEDIATE-ASSOCIATED PROTEIN 30"/>
    <property type="match status" value="1"/>
</dbReference>
<comment type="subcellular location">
    <subcellularLocation>
        <location evidence="1">Mitochondrion</location>
    </subcellularLocation>
</comment>
<dbReference type="SUPFAM" id="SSF49785">
    <property type="entry name" value="Galactose-binding domain-like"/>
    <property type="match status" value="1"/>
</dbReference>
<name>A0A8S3ZCP1_9EUPU</name>
<dbReference type="GO" id="GO:0005739">
    <property type="term" value="C:mitochondrion"/>
    <property type="evidence" value="ECO:0007669"/>
    <property type="project" value="UniProtKB-SubCell"/>
</dbReference>
<evidence type="ECO:0000256" key="2">
    <source>
        <dbReference type="ARBA" id="ARBA00007884"/>
    </source>
</evidence>
<dbReference type="EMBL" id="CAJHNH020002577">
    <property type="protein sequence ID" value="CAG5127123.1"/>
    <property type="molecule type" value="Genomic_DNA"/>
</dbReference>
<dbReference type="InterPro" id="IPR008979">
    <property type="entry name" value="Galactose-bd-like_sf"/>
</dbReference>